<feature type="modified residue" description="Phosphocysteine; by EIIA" evidence="7">
    <location>
        <position position="8"/>
    </location>
</feature>
<keyword evidence="5" id="KW-0598">Phosphotransferase system</keyword>
<dbReference type="GO" id="GO:0009401">
    <property type="term" value="P:phosphoenolpyruvate-dependent sugar phosphotransferase system"/>
    <property type="evidence" value="ECO:0007669"/>
    <property type="project" value="UniProtKB-KW"/>
</dbReference>
<accession>A0A412FK13</accession>
<dbReference type="EMBL" id="QRUP01000027">
    <property type="protein sequence ID" value="RGR68498.1"/>
    <property type="molecule type" value="Genomic_DNA"/>
</dbReference>
<dbReference type="PANTHER" id="PTHR34581:SF2">
    <property type="entry name" value="PTS SYSTEM N,N'-DIACETYLCHITOBIOSE-SPECIFIC EIIB COMPONENT"/>
    <property type="match status" value="1"/>
</dbReference>
<organism evidence="9 10">
    <name type="scientific">Holdemania filiformis</name>
    <dbReference type="NCBI Taxonomy" id="61171"/>
    <lineage>
        <taxon>Bacteria</taxon>
        <taxon>Bacillati</taxon>
        <taxon>Bacillota</taxon>
        <taxon>Erysipelotrichia</taxon>
        <taxon>Erysipelotrichales</taxon>
        <taxon>Erysipelotrichaceae</taxon>
        <taxon>Holdemania</taxon>
    </lineage>
</organism>
<keyword evidence="6" id="KW-0418">Kinase</keyword>
<comment type="caution">
    <text evidence="9">The sequence shown here is derived from an EMBL/GenBank/DDBJ whole genome shotgun (WGS) entry which is preliminary data.</text>
</comment>
<feature type="domain" description="PTS EIIB type-3" evidence="8">
    <location>
        <begin position="1"/>
        <end position="100"/>
    </location>
</feature>
<keyword evidence="2" id="KW-0597">Phosphoprotein</keyword>
<evidence type="ECO:0000256" key="1">
    <source>
        <dbReference type="ARBA" id="ARBA00022448"/>
    </source>
</evidence>
<evidence type="ECO:0000256" key="6">
    <source>
        <dbReference type="ARBA" id="ARBA00022777"/>
    </source>
</evidence>
<gene>
    <name evidence="9" type="ORF">DWY25_15800</name>
</gene>
<evidence type="ECO:0000259" key="8">
    <source>
        <dbReference type="PROSITE" id="PS51100"/>
    </source>
</evidence>
<dbReference type="PANTHER" id="PTHR34581">
    <property type="entry name" value="PTS SYSTEM N,N'-DIACETYLCHITOBIOSE-SPECIFIC EIIB COMPONENT"/>
    <property type="match status" value="1"/>
</dbReference>
<dbReference type="GeneID" id="83016860"/>
<dbReference type="InterPro" id="IPR003501">
    <property type="entry name" value="PTS_EIIB_2/3"/>
</dbReference>
<dbReference type="InterPro" id="IPR013012">
    <property type="entry name" value="PTS_EIIB_3"/>
</dbReference>
<sequence length="100" mass="10611">MKNIVLLCAQGMSTGMLMNKMRAAAKASGYECTISASSVSQAKTAAETADCILIGPQVRYELDNVRKQCPDLPVDVIDMVAYGRLDGAKVLAAAQKLMGE</sequence>
<keyword evidence="1" id="KW-0813">Transport</keyword>
<dbReference type="Gene3D" id="3.40.50.2300">
    <property type="match status" value="1"/>
</dbReference>
<evidence type="ECO:0000313" key="10">
    <source>
        <dbReference type="Proteomes" id="UP000284178"/>
    </source>
</evidence>
<keyword evidence="4" id="KW-0808">Transferase</keyword>
<evidence type="ECO:0000256" key="7">
    <source>
        <dbReference type="PROSITE-ProRule" id="PRU00423"/>
    </source>
</evidence>
<evidence type="ECO:0000256" key="3">
    <source>
        <dbReference type="ARBA" id="ARBA00022597"/>
    </source>
</evidence>
<dbReference type="Pfam" id="PF02302">
    <property type="entry name" value="PTS_IIB"/>
    <property type="match status" value="1"/>
</dbReference>
<keyword evidence="10" id="KW-1185">Reference proteome</keyword>
<reference evidence="9 10" key="1">
    <citation type="submission" date="2018-08" db="EMBL/GenBank/DDBJ databases">
        <title>A genome reference for cultivated species of the human gut microbiota.</title>
        <authorList>
            <person name="Zou Y."/>
            <person name="Xue W."/>
            <person name="Luo G."/>
        </authorList>
    </citation>
    <scope>NUCLEOTIDE SEQUENCE [LARGE SCALE GENOMIC DNA]</scope>
    <source>
        <strain evidence="9 10">AF24-29</strain>
    </source>
</reference>
<proteinExistence type="predicted"/>
<evidence type="ECO:0000256" key="2">
    <source>
        <dbReference type="ARBA" id="ARBA00022553"/>
    </source>
</evidence>
<dbReference type="PROSITE" id="PS51100">
    <property type="entry name" value="PTS_EIIB_TYPE_3"/>
    <property type="match status" value="1"/>
</dbReference>
<dbReference type="SUPFAM" id="SSF52794">
    <property type="entry name" value="PTS system IIB component-like"/>
    <property type="match status" value="1"/>
</dbReference>
<evidence type="ECO:0000313" key="9">
    <source>
        <dbReference type="EMBL" id="RGR68498.1"/>
    </source>
</evidence>
<dbReference type="InterPro" id="IPR051819">
    <property type="entry name" value="PTS_sugar-specific_EIIB"/>
</dbReference>
<dbReference type="InterPro" id="IPR036095">
    <property type="entry name" value="PTS_EIIB-like_sf"/>
</dbReference>
<evidence type="ECO:0000256" key="4">
    <source>
        <dbReference type="ARBA" id="ARBA00022679"/>
    </source>
</evidence>
<dbReference type="GO" id="GO:0016301">
    <property type="term" value="F:kinase activity"/>
    <property type="evidence" value="ECO:0007669"/>
    <property type="project" value="UniProtKB-KW"/>
</dbReference>
<name>A0A412FK13_9FIRM</name>
<keyword evidence="3 9" id="KW-0762">Sugar transport</keyword>
<dbReference type="Proteomes" id="UP000284178">
    <property type="component" value="Unassembled WGS sequence"/>
</dbReference>
<evidence type="ECO:0000256" key="5">
    <source>
        <dbReference type="ARBA" id="ARBA00022683"/>
    </source>
</evidence>
<dbReference type="GO" id="GO:0008982">
    <property type="term" value="F:protein-N(PI)-phosphohistidine-sugar phosphotransferase activity"/>
    <property type="evidence" value="ECO:0007669"/>
    <property type="project" value="InterPro"/>
</dbReference>
<protein>
    <submittedName>
        <fullName evidence="9">PTS sugar transporter subunit IIB</fullName>
    </submittedName>
</protein>
<dbReference type="AlphaFoldDB" id="A0A412FK13"/>
<dbReference type="CDD" id="cd05564">
    <property type="entry name" value="PTS_IIB_chitobiose_lichenan"/>
    <property type="match status" value="1"/>
</dbReference>
<dbReference type="RefSeq" id="WP_072684810.1">
    <property type="nucleotide sequence ID" value="NZ_CABJCV010000027.1"/>
</dbReference>